<dbReference type="InterPro" id="IPR011050">
    <property type="entry name" value="Pectin_lyase_fold/virulence"/>
</dbReference>
<proteinExistence type="predicted"/>
<evidence type="ECO:0000256" key="1">
    <source>
        <dbReference type="SAM" id="Phobius"/>
    </source>
</evidence>
<dbReference type="InterPro" id="IPR051801">
    <property type="entry name" value="GH28_Enzymes"/>
</dbReference>
<dbReference type="AlphaFoldDB" id="A0AAW2MM32"/>
<dbReference type="EMBL" id="JACGWM010000013">
    <property type="protein sequence ID" value="KAL0332657.1"/>
    <property type="molecule type" value="Genomic_DNA"/>
</dbReference>
<protein>
    <submittedName>
        <fullName evidence="2">Polygalacturonase</fullName>
    </submittedName>
</protein>
<sequence>MMEGENPLANAIRANFTRPSWAFLLLIFTGLAVLSIHITRNTIFQLGPISSQAGLERPGGPPSCSGLFEAPPPRKVVKSISEFGGVGDGRTSNTAAFRRAMEYMEKFRGTGGTQLNVPKGRWLTGSFNLTSDFTLFLEDGAVILGSQDPEEWPIIAPLPSYGRGRERLGGRHISLIHGNSLTNVVITGHNGTIDGQGKMWWDLWWNKTLEYTRGHLVELI</sequence>
<name>A0AAW2MM32_9LAMI</name>
<dbReference type="SUPFAM" id="SSF51126">
    <property type="entry name" value="Pectin lyase-like"/>
    <property type="match status" value="1"/>
</dbReference>
<reference evidence="2" key="1">
    <citation type="submission" date="2020-06" db="EMBL/GenBank/DDBJ databases">
        <authorList>
            <person name="Li T."/>
            <person name="Hu X."/>
            <person name="Zhang T."/>
            <person name="Song X."/>
            <person name="Zhang H."/>
            <person name="Dai N."/>
            <person name="Sheng W."/>
            <person name="Hou X."/>
            <person name="Wei L."/>
        </authorList>
    </citation>
    <scope>NUCLEOTIDE SEQUENCE</scope>
    <source>
        <strain evidence="2">KEN8</strain>
        <tissue evidence="2">Leaf</tissue>
    </source>
</reference>
<dbReference type="InterPro" id="IPR012334">
    <property type="entry name" value="Pectin_lyas_fold"/>
</dbReference>
<gene>
    <name evidence="2" type="ORF">Scaly_2167200</name>
</gene>
<keyword evidence="1" id="KW-0472">Membrane</keyword>
<reference evidence="2" key="2">
    <citation type="journal article" date="2024" name="Plant">
        <title>Genomic evolution and insights into agronomic trait innovations of Sesamum species.</title>
        <authorList>
            <person name="Miao H."/>
            <person name="Wang L."/>
            <person name="Qu L."/>
            <person name="Liu H."/>
            <person name="Sun Y."/>
            <person name="Le M."/>
            <person name="Wang Q."/>
            <person name="Wei S."/>
            <person name="Zheng Y."/>
            <person name="Lin W."/>
            <person name="Duan Y."/>
            <person name="Cao H."/>
            <person name="Xiong S."/>
            <person name="Wang X."/>
            <person name="Wei L."/>
            <person name="Li C."/>
            <person name="Ma Q."/>
            <person name="Ju M."/>
            <person name="Zhao R."/>
            <person name="Li G."/>
            <person name="Mu C."/>
            <person name="Tian Q."/>
            <person name="Mei H."/>
            <person name="Zhang T."/>
            <person name="Gao T."/>
            <person name="Zhang H."/>
        </authorList>
    </citation>
    <scope>NUCLEOTIDE SEQUENCE</scope>
    <source>
        <strain evidence="2">KEN8</strain>
    </source>
</reference>
<keyword evidence="1" id="KW-0812">Transmembrane</keyword>
<organism evidence="2">
    <name type="scientific">Sesamum calycinum</name>
    <dbReference type="NCBI Taxonomy" id="2727403"/>
    <lineage>
        <taxon>Eukaryota</taxon>
        <taxon>Viridiplantae</taxon>
        <taxon>Streptophyta</taxon>
        <taxon>Embryophyta</taxon>
        <taxon>Tracheophyta</taxon>
        <taxon>Spermatophyta</taxon>
        <taxon>Magnoliopsida</taxon>
        <taxon>eudicotyledons</taxon>
        <taxon>Gunneridae</taxon>
        <taxon>Pentapetalae</taxon>
        <taxon>asterids</taxon>
        <taxon>lamiids</taxon>
        <taxon>Lamiales</taxon>
        <taxon>Pedaliaceae</taxon>
        <taxon>Sesamum</taxon>
    </lineage>
</organism>
<evidence type="ECO:0000313" key="2">
    <source>
        <dbReference type="EMBL" id="KAL0332657.1"/>
    </source>
</evidence>
<feature type="transmembrane region" description="Helical" evidence="1">
    <location>
        <begin position="20"/>
        <end position="38"/>
    </location>
</feature>
<dbReference type="PANTHER" id="PTHR31339">
    <property type="entry name" value="PECTIN LYASE-RELATED"/>
    <property type="match status" value="1"/>
</dbReference>
<accession>A0AAW2MM32</accession>
<comment type="caution">
    <text evidence="2">The sequence shown here is derived from an EMBL/GenBank/DDBJ whole genome shotgun (WGS) entry which is preliminary data.</text>
</comment>
<dbReference type="Gene3D" id="2.160.20.10">
    <property type="entry name" value="Single-stranded right-handed beta-helix, Pectin lyase-like"/>
    <property type="match status" value="1"/>
</dbReference>
<keyword evidence="1" id="KW-1133">Transmembrane helix</keyword>
<dbReference type="PANTHER" id="PTHR31339:SF4">
    <property type="entry name" value="PECTIN LYASE-LIKE SUPERFAMILY PROTEIN"/>
    <property type="match status" value="1"/>
</dbReference>